<name>A0ABS3U1Q4_9ACTN</name>
<protein>
    <submittedName>
        <fullName evidence="2">VOC family protein</fullName>
    </submittedName>
</protein>
<dbReference type="SUPFAM" id="SSF54593">
    <property type="entry name" value="Glyoxalase/Bleomycin resistance protein/Dihydroxybiphenyl dioxygenase"/>
    <property type="match status" value="1"/>
</dbReference>
<evidence type="ECO:0000313" key="3">
    <source>
        <dbReference type="Proteomes" id="UP000681341"/>
    </source>
</evidence>
<dbReference type="InterPro" id="IPR029068">
    <property type="entry name" value="Glyas_Bleomycin-R_OHBP_Dase"/>
</dbReference>
<evidence type="ECO:0000313" key="2">
    <source>
        <dbReference type="EMBL" id="MBO3732684.1"/>
    </source>
</evidence>
<gene>
    <name evidence="2" type="ORF">J5V16_07600</name>
</gene>
<dbReference type="RefSeq" id="WP_208495470.1">
    <property type="nucleotide sequence ID" value="NZ_JAGFNP010000003.1"/>
</dbReference>
<dbReference type="InterPro" id="IPR041581">
    <property type="entry name" value="Glyoxalase_6"/>
</dbReference>
<dbReference type="Proteomes" id="UP000681341">
    <property type="component" value="Unassembled WGS sequence"/>
</dbReference>
<dbReference type="PANTHER" id="PTHR35908">
    <property type="entry name" value="HYPOTHETICAL FUSION PROTEIN"/>
    <property type="match status" value="1"/>
</dbReference>
<dbReference type="CDD" id="cd06587">
    <property type="entry name" value="VOC"/>
    <property type="match status" value="1"/>
</dbReference>
<organism evidence="2 3">
    <name type="scientific">Glycomyces niveus</name>
    <dbReference type="NCBI Taxonomy" id="2820287"/>
    <lineage>
        <taxon>Bacteria</taxon>
        <taxon>Bacillati</taxon>
        <taxon>Actinomycetota</taxon>
        <taxon>Actinomycetes</taxon>
        <taxon>Glycomycetales</taxon>
        <taxon>Glycomycetaceae</taxon>
        <taxon>Glycomyces</taxon>
    </lineage>
</organism>
<reference evidence="2 3" key="1">
    <citation type="submission" date="2021-03" db="EMBL/GenBank/DDBJ databases">
        <title>Glycomyces sp. nov., a novel actinomycete isolated from soil.</title>
        <authorList>
            <person name="Yang X."/>
            <person name="Xu X."/>
        </authorList>
    </citation>
    <scope>NUCLEOTIDE SEQUENCE [LARGE SCALE GENOMIC DNA]</scope>
    <source>
        <strain evidence="2 3">NEAU-S30</strain>
    </source>
</reference>
<evidence type="ECO:0000259" key="1">
    <source>
        <dbReference type="Pfam" id="PF18029"/>
    </source>
</evidence>
<dbReference type="Pfam" id="PF18029">
    <property type="entry name" value="Glyoxalase_6"/>
    <property type="match status" value="1"/>
</dbReference>
<comment type="caution">
    <text evidence="2">The sequence shown here is derived from an EMBL/GenBank/DDBJ whole genome shotgun (WGS) entry which is preliminary data.</text>
</comment>
<dbReference type="PANTHER" id="PTHR35908:SF1">
    <property type="entry name" value="CONSERVED PROTEIN"/>
    <property type="match status" value="1"/>
</dbReference>
<proteinExistence type="predicted"/>
<feature type="domain" description="Glyoxalase-like" evidence="1">
    <location>
        <begin position="8"/>
        <end position="116"/>
    </location>
</feature>
<accession>A0ABS3U1Q4</accession>
<sequence>MIGTWHGLIIDCPDPHALSAFYRQVLGMVEVQNDGDWVVIGTAPDQPGIAFQQAEVYTPSTWPDPSIPQQMHLDIKVGSLDEGEQQVLELGARRLEGGGETFRVYADPAGHPFCLVTM</sequence>
<dbReference type="Gene3D" id="3.10.180.10">
    <property type="entry name" value="2,3-Dihydroxybiphenyl 1,2-Dioxygenase, domain 1"/>
    <property type="match status" value="1"/>
</dbReference>
<dbReference type="EMBL" id="JAGFNP010000003">
    <property type="protein sequence ID" value="MBO3732684.1"/>
    <property type="molecule type" value="Genomic_DNA"/>
</dbReference>
<keyword evidence="3" id="KW-1185">Reference proteome</keyword>